<evidence type="ECO:0000313" key="3">
    <source>
        <dbReference type="EMBL" id="EQD40606.1"/>
    </source>
</evidence>
<gene>
    <name evidence="3" type="ORF">B1B_14860</name>
</gene>
<dbReference type="GO" id="GO:0006412">
    <property type="term" value="P:translation"/>
    <property type="evidence" value="ECO:0007669"/>
    <property type="project" value="InterPro"/>
</dbReference>
<dbReference type="SMART" id="SM01397">
    <property type="entry name" value="Ribosomal_S3Ae"/>
    <property type="match status" value="1"/>
</dbReference>
<dbReference type="GO" id="GO:0003735">
    <property type="term" value="F:structural constituent of ribosome"/>
    <property type="evidence" value="ECO:0007669"/>
    <property type="project" value="InterPro"/>
</dbReference>
<dbReference type="InterPro" id="IPR030838">
    <property type="entry name" value="Ribosomal_eS1_arc"/>
</dbReference>
<sequence length="208" mass="23276">MAEKESSPKKTTLTRTVKDKWRSKKTYKVRAPGIFQHAEIGETIANEPEQIIGRTIETTFQELTGGADAGKAHIKLRFQIERVTGDGFAEARFIGHDLTSDYIRRLARRKRSKIDLAFRTVTQDGVAIILKPVAVGEQRLQANLRAKLRGKMAEVLKAEAQSKPAAAFVREMLQGELTKTLAQGVRTLYPLKKIEIRRSIVLAPIADL</sequence>
<evidence type="ECO:0000256" key="1">
    <source>
        <dbReference type="ARBA" id="ARBA00022980"/>
    </source>
</evidence>
<dbReference type="AlphaFoldDB" id="T0YYB0"/>
<dbReference type="GO" id="GO:0005840">
    <property type="term" value="C:ribosome"/>
    <property type="evidence" value="ECO:0007669"/>
    <property type="project" value="UniProtKB-KW"/>
</dbReference>
<feature type="non-terminal residue" evidence="3">
    <location>
        <position position="208"/>
    </location>
</feature>
<accession>T0YYB0</accession>
<dbReference type="GO" id="GO:1990904">
    <property type="term" value="C:ribonucleoprotein complex"/>
    <property type="evidence" value="ECO:0007669"/>
    <property type="project" value="UniProtKB-KW"/>
</dbReference>
<dbReference type="InterPro" id="IPR001593">
    <property type="entry name" value="Ribosomal_eS1"/>
</dbReference>
<dbReference type="EMBL" id="AUZY01009872">
    <property type="protein sequence ID" value="EQD40606.1"/>
    <property type="molecule type" value="Genomic_DNA"/>
</dbReference>
<dbReference type="HAMAP" id="MF_00359">
    <property type="entry name" value="Ribosomal_eS1"/>
    <property type="match status" value="1"/>
</dbReference>
<name>T0YYB0_9ZZZZ</name>
<protein>
    <submittedName>
        <fullName evidence="3">Ribosomal protein S3Ae</fullName>
    </submittedName>
</protein>
<proteinExistence type="inferred from homology"/>
<keyword evidence="1 3" id="KW-0689">Ribosomal protein</keyword>
<comment type="caution">
    <text evidence="3">The sequence shown here is derived from an EMBL/GenBank/DDBJ whole genome shotgun (WGS) entry which is preliminary data.</text>
</comment>
<reference evidence="3" key="2">
    <citation type="journal article" date="2014" name="ISME J.">
        <title>Microbial stratification in low pH oxic and suboxic macroscopic growths along an acid mine drainage.</title>
        <authorList>
            <person name="Mendez-Garcia C."/>
            <person name="Mesa V."/>
            <person name="Sprenger R.R."/>
            <person name="Richter M."/>
            <person name="Diez M.S."/>
            <person name="Solano J."/>
            <person name="Bargiela R."/>
            <person name="Golyshina O.V."/>
            <person name="Manteca A."/>
            <person name="Ramos J.L."/>
            <person name="Gallego J.R."/>
            <person name="Llorente I."/>
            <person name="Martins Dos Santos V.A."/>
            <person name="Jensen O.N."/>
            <person name="Pelaez A.I."/>
            <person name="Sanchez J."/>
            <person name="Ferrer M."/>
        </authorList>
    </citation>
    <scope>NUCLEOTIDE SEQUENCE</scope>
</reference>
<dbReference type="Pfam" id="PF01015">
    <property type="entry name" value="Ribosomal_S3Ae"/>
    <property type="match status" value="1"/>
</dbReference>
<organism evidence="3">
    <name type="scientific">mine drainage metagenome</name>
    <dbReference type="NCBI Taxonomy" id="410659"/>
    <lineage>
        <taxon>unclassified sequences</taxon>
        <taxon>metagenomes</taxon>
        <taxon>ecological metagenomes</taxon>
    </lineage>
</organism>
<reference evidence="3" key="1">
    <citation type="submission" date="2013-08" db="EMBL/GenBank/DDBJ databases">
        <authorList>
            <person name="Mendez C."/>
            <person name="Richter M."/>
            <person name="Ferrer M."/>
            <person name="Sanchez J."/>
        </authorList>
    </citation>
    <scope>NUCLEOTIDE SEQUENCE</scope>
</reference>
<keyword evidence="2" id="KW-0687">Ribonucleoprotein</keyword>
<evidence type="ECO:0000256" key="2">
    <source>
        <dbReference type="ARBA" id="ARBA00023274"/>
    </source>
</evidence>